<dbReference type="Proteomes" id="UP000076863">
    <property type="component" value="Unassembled WGS sequence"/>
</dbReference>
<dbReference type="EMBL" id="AZHA01000128">
    <property type="protein sequence ID" value="KZZ92794.1"/>
    <property type="molecule type" value="Genomic_DNA"/>
</dbReference>
<dbReference type="OrthoDB" id="4861951at2759"/>
<organism evidence="2 3">
    <name type="scientific">Beauveria brongniartii RCEF 3172</name>
    <dbReference type="NCBI Taxonomy" id="1081107"/>
    <lineage>
        <taxon>Eukaryota</taxon>
        <taxon>Fungi</taxon>
        <taxon>Dikarya</taxon>
        <taxon>Ascomycota</taxon>
        <taxon>Pezizomycotina</taxon>
        <taxon>Sordariomycetes</taxon>
        <taxon>Hypocreomycetidae</taxon>
        <taxon>Hypocreales</taxon>
        <taxon>Cordycipitaceae</taxon>
        <taxon>Beauveria</taxon>
        <taxon>Beauveria brongniartii</taxon>
    </lineage>
</organism>
<evidence type="ECO:0000313" key="3">
    <source>
        <dbReference type="Proteomes" id="UP000076863"/>
    </source>
</evidence>
<feature type="region of interest" description="Disordered" evidence="1">
    <location>
        <begin position="543"/>
        <end position="578"/>
    </location>
</feature>
<name>A0A167ZKV5_9HYPO</name>
<protein>
    <submittedName>
        <fullName evidence="2">Uncharacterized protein</fullName>
    </submittedName>
</protein>
<comment type="caution">
    <text evidence="2">The sequence shown here is derived from an EMBL/GenBank/DDBJ whole genome shotgun (WGS) entry which is preliminary data.</text>
</comment>
<reference evidence="2 3" key="1">
    <citation type="journal article" date="2016" name="Genome Biol. Evol.">
        <title>Divergent and convergent evolution of fungal pathogenicity.</title>
        <authorList>
            <person name="Shang Y."/>
            <person name="Xiao G."/>
            <person name="Zheng P."/>
            <person name="Cen K."/>
            <person name="Zhan S."/>
            <person name="Wang C."/>
        </authorList>
    </citation>
    <scope>NUCLEOTIDE SEQUENCE [LARGE SCALE GENOMIC DNA]</scope>
    <source>
        <strain evidence="2 3">RCEF 3172</strain>
    </source>
</reference>
<gene>
    <name evidence="2" type="ORF">BBO_09548</name>
</gene>
<evidence type="ECO:0000256" key="1">
    <source>
        <dbReference type="SAM" id="MobiDB-lite"/>
    </source>
</evidence>
<keyword evidence="3" id="KW-1185">Reference proteome</keyword>
<accession>A0A167ZKV5</accession>
<sequence length="592" mass="66301">MVTRRAKTSLRRHERRCKASKLTIQELRCLLQPYKDDDNVDVVLRDEANHQTLRRWFESLSTNFGRQRGKRLDVVNVTAIKSIERPHLQLNESTLNRFRLWDKNPQTFWSPAADESQLKQRPRNSIETYCKYFTDSAIQLYKKYSTYKILWRTTHVRDFLRFMGCDGSDDETTALLAITKAGQRRISFCQLLAIRVPAEPRFIDQTNDEDAASNAANEDERFRSALGILFYESIPDSIFDAEEGLFPRDQDAIIRHLHSIDILSPPTQYDTCYLANKLLDYQHSLVWPNEGDHRAGRIFTRNDITLEQNLTQMTTMEAAGMLESLATHQPSQTYHCAAQKQPTHESAHTQPFTDIMTPVGCQNGVAVLPDSHIGLPPRNAYQTAYQNGISTDPNSPTGLMPPDAYQTAYQAGVSMNPNSYTGFMPLDAYQTAYQAGVSMNPNSYTGFMPLDAYQTAYQAGVSMDPNSYTGFMPPDAYQAAYQVGVSMDPNAYTGFMPPDAYQTAYQTGISTDPNTPTGLMPPDACQTAYQAGVSMDPNSSIGLMPREMHHSSDGYANDSGGNAEPEPPPNGCHTNVHPQHLVRRILPVGGSG</sequence>
<evidence type="ECO:0000313" key="2">
    <source>
        <dbReference type="EMBL" id="KZZ92794.1"/>
    </source>
</evidence>
<proteinExistence type="predicted"/>
<dbReference type="AlphaFoldDB" id="A0A167ZKV5"/>